<organism evidence="1 2">
    <name type="scientific">Paspalum notatum var. saurae</name>
    <dbReference type="NCBI Taxonomy" id="547442"/>
    <lineage>
        <taxon>Eukaryota</taxon>
        <taxon>Viridiplantae</taxon>
        <taxon>Streptophyta</taxon>
        <taxon>Embryophyta</taxon>
        <taxon>Tracheophyta</taxon>
        <taxon>Spermatophyta</taxon>
        <taxon>Magnoliopsida</taxon>
        <taxon>Liliopsida</taxon>
        <taxon>Poales</taxon>
        <taxon>Poaceae</taxon>
        <taxon>PACMAD clade</taxon>
        <taxon>Panicoideae</taxon>
        <taxon>Andropogonodae</taxon>
        <taxon>Paspaleae</taxon>
        <taxon>Paspalinae</taxon>
        <taxon>Paspalum</taxon>
    </lineage>
</organism>
<evidence type="ECO:0000313" key="1">
    <source>
        <dbReference type="EMBL" id="WVZ68534.1"/>
    </source>
</evidence>
<proteinExistence type="predicted"/>
<dbReference type="Proteomes" id="UP001341281">
    <property type="component" value="Chromosome 04"/>
</dbReference>
<dbReference type="AlphaFoldDB" id="A0AAQ3T7I0"/>
<gene>
    <name evidence="1" type="ORF">U9M48_017464</name>
</gene>
<dbReference type="EMBL" id="CP144748">
    <property type="protein sequence ID" value="WVZ68534.1"/>
    <property type="molecule type" value="Genomic_DNA"/>
</dbReference>
<reference evidence="1 2" key="1">
    <citation type="submission" date="2024-02" db="EMBL/GenBank/DDBJ databases">
        <title>High-quality chromosome-scale genome assembly of Pensacola bahiagrass (Paspalum notatum Flugge var. saurae).</title>
        <authorList>
            <person name="Vega J.M."/>
            <person name="Podio M."/>
            <person name="Orjuela J."/>
            <person name="Siena L.A."/>
            <person name="Pessino S.C."/>
            <person name="Combes M.C."/>
            <person name="Mariac C."/>
            <person name="Albertini E."/>
            <person name="Pupilli F."/>
            <person name="Ortiz J.P.A."/>
            <person name="Leblanc O."/>
        </authorList>
    </citation>
    <scope>NUCLEOTIDE SEQUENCE [LARGE SCALE GENOMIC DNA]</scope>
    <source>
        <strain evidence="1">R1</strain>
        <tissue evidence="1">Leaf</tissue>
    </source>
</reference>
<name>A0AAQ3T7I0_PASNO</name>
<protein>
    <submittedName>
        <fullName evidence="1">Uncharacterized protein</fullName>
    </submittedName>
</protein>
<accession>A0AAQ3T7I0</accession>
<sequence>MHTESATLERNSILTNDTDLQSPFEVFPFKCQTWPQDDMSTCIQDPSCTAADNTQHSTARQHAIDEHTLRATGAYNYKIMAVAASSEEPTQAVQVPPLTPRVLFALAAARNPLPPARLASVTSTTRLAAQSTETRSTHSHTERLVSVTILVNV</sequence>
<evidence type="ECO:0000313" key="2">
    <source>
        <dbReference type="Proteomes" id="UP001341281"/>
    </source>
</evidence>
<keyword evidence="2" id="KW-1185">Reference proteome</keyword>